<dbReference type="EMBL" id="CP101914">
    <property type="protein sequence ID" value="UUI05026.1"/>
    <property type="molecule type" value="Genomic_DNA"/>
</dbReference>
<organism evidence="1 2">
    <name type="scientific">Oceanobacillus jeddahense</name>
    <dbReference type="NCBI Taxonomy" id="1462527"/>
    <lineage>
        <taxon>Bacteria</taxon>
        <taxon>Bacillati</taxon>
        <taxon>Bacillota</taxon>
        <taxon>Bacilli</taxon>
        <taxon>Bacillales</taxon>
        <taxon>Bacillaceae</taxon>
        <taxon>Oceanobacillus</taxon>
    </lineage>
</organism>
<name>A0ABY5JY86_9BACI</name>
<keyword evidence="2" id="KW-1185">Reference proteome</keyword>
<proteinExistence type="predicted"/>
<sequence length="144" mass="16461">MTRPKISQMEAYMIETLRASGVTNEAIIQAAKEKDVSTWKQINDQYDFEQLLVLAEQDFSTFEEIINDGYAVKFVTVGGLERLLKLKFQKVEGKDFQKLKTGVQGLDLSGSSLDELKQMLSINWKITKNNEYVSVLLKEKKDFA</sequence>
<protein>
    <submittedName>
        <fullName evidence="1">Uncharacterized protein</fullName>
    </submittedName>
</protein>
<gene>
    <name evidence="1" type="ORF">NP439_10480</name>
</gene>
<evidence type="ECO:0000313" key="1">
    <source>
        <dbReference type="EMBL" id="UUI05026.1"/>
    </source>
</evidence>
<reference evidence="1" key="1">
    <citation type="submission" date="2022-07" db="EMBL/GenBank/DDBJ databases">
        <title>FELIX.</title>
        <authorList>
            <person name="Wan K.H."/>
            <person name="Park S."/>
            <person name="Lawrence Q."/>
            <person name="Eichenberger J.P."/>
            <person name="Booth B.W."/>
            <person name="Piaggio A.J."/>
            <person name="Chandler J.C."/>
            <person name="Franklin A.B."/>
            <person name="Celniker S.E."/>
        </authorList>
    </citation>
    <scope>NUCLEOTIDE SEQUENCE</scope>
    <source>
        <strain evidence="1">QA-1986 374</strain>
    </source>
</reference>
<accession>A0ABY5JY86</accession>
<dbReference type="Proteomes" id="UP001059773">
    <property type="component" value="Chromosome"/>
</dbReference>
<dbReference type="RefSeq" id="WP_256709933.1">
    <property type="nucleotide sequence ID" value="NZ_CP101914.1"/>
</dbReference>
<evidence type="ECO:0000313" key="2">
    <source>
        <dbReference type="Proteomes" id="UP001059773"/>
    </source>
</evidence>